<dbReference type="AlphaFoldDB" id="A0AAW2J794"/>
<dbReference type="PANTHER" id="PTHR48258:SF4">
    <property type="entry name" value="DUF4216 DOMAIN-CONTAINING PROTEIN"/>
    <property type="match status" value="1"/>
</dbReference>
<dbReference type="Pfam" id="PF13960">
    <property type="entry name" value="DUF4218"/>
    <property type="match status" value="1"/>
</dbReference>
<gene>
    <name evidence="2" type="ORF">Scaly_2690200</name>
</gene>
<proteinExistence type="predicted"/>
<sequence length="215" mass="25360">FFQDLKMKVKSKAHVEASIVEAYLVEEIGLFSSLYFESHVLCKRNRPHRNDDLSMNDTRIQQSIFNYPGRVSGASKKRWLSRLERHIIDTSFLNELYEKYHPKDPIIEELVATQFKDWFKRRVKTDLNYTDNSLLKLHYWGPTAEVFLPPGLSLNYRLQFKAEMKAIRRRLETSFSKRTSHMTCLEELPSYSLLSLLYWVGSQILIDAVTWLAGY</sequence>
<dbReference type="EMBL" id="JACGWM010001674">
    <property type="protein sequence ID" value="KAL0289841.1"/>
    <property type="molecule type" value="Genomic_DNA"/>
</dbReference>
<feature type="non-terminal residue" evidence="2">
    <location>
        <position position="1"/>
    </location>
</feature>
<accession>A0AAW2J794</accession>
<reference evidence="2" key="2">
    <citation type="journal article" date="2024" name="Plant">
        <title>Genomic evolution and insights into agronomic trait innovations of Sesamum species.</title>
        <authorList>
            <person name="Miao H."/>
            <person name="Wang L."/>
            <person name="Qu L."/>
            <person name="Liu H."/>
            <person name="Sun Y."/>
            <person name="Le M."/>
            <person name="Wang Q."/>
            <person name="Wei S."/>
            <person name="Zheng Y."/>
            <person name="Lin W."/>
            <person name="Duan Y."/>
            <person name="Cao H."/>
            <person name="Xiong S."/>
            <person name="Wang X."/>
            <person name="Wei L."/>
            <person name="Li C."/>
            <person name="Ma Q."/>
            <person name="Ju M."/>
            <person name="Zhao R."/>
            <person name="Li G."/>
            <person name="Mu C."/>
            <person name="Tian Q."/>
            <person name="Mei H."/>
            <person name="Zhang T."/>
            <person name="Gao T."/>
            <person name="Zhang H."/>
        </authorList>
    </citation>
    <scope>NUCLEOTIDE SEQUENCE</scope>
    <source>
        <strain evidence="2">KEN8</strain>
    </source>
</reference>
<protein>
    <recommendedName>
        <fullName evidence="1">DUF4218 domain-containing protein</fullName>
    </recommendedName>
</protein>
<comment type="caution">
    <text evidence="2">The sequence shown here is derived from an EMBL/GenBank/DDBJ whole genome shotgun (WGS) entry which is preliminary data.</text>
</comment>
<name>A0AAW2J794_9LAMI</name>
<dbReference type="PANTHER" id="PTHR48258">
    <property type="entry name" value="DUF4218 DOMAIN-CONTAINING PROTEIN-RELATED"/>
    <property type="match status" value="1"/>
</dbReference>
<evidence type="ECO:0000313" key="2">
    <source>
        <dbReference type="EMBL" id="KAL0289841.1"/>
    </source>
</evidence>
<organism evidence="2">
    <name type="scientific">Sesamum calycinum</name>
    <dbReference type="NCBI Taxonomy" id="2727403"/>
    <lineage>
        <taxon>Eukaryota</taxon>
        <taxon>Viridiplantae</taxon>
        <taxon>Streptophyta</taxon>
        <taxon>Embryophyta</taxon>
        <taxon>Tracheophyta</taxon>
        <taxon>Spermatophyta</taxon>
        <taxon>Magnoliopsida</taxon>
        <taxon>eudicotyledons</taxon>
        <taxon>Gunneridae</taxon>
        <taxon>Pentapetalae</taxon>
        <taxon>asterids</taxon>
        <taxon>lamiids</taxon>
        <taxon>Lamiales</taxon>
        <taxon>Pedaliaceae</taxon>
        <taxon>Sesamum</taxon>
    </lineage>
</organism>
<evidence type="ECO:0000259" key="1">
    <source>
        <dbReference type="Pfam" id="PF13960"/>
    </source>
</evidence>
<dbReference type="InterPro" id="IPR025452">
    <property type="entry name" value="DUF4218"/>
</dbReference>
<reference evidence="2" key="1">
    <citation type="submission" date="2020-06" db="EMBL/GenBank/DDBJ databases">
        <authorList>
            <person name="Li T."/>
            <person name="Hu X."/>
            <person name="Zhang T."/>
            <person name="Song X."/>
            <person name="Zhang H."/>
            <person name="Dai N."/>
            <person name="Sheng W."/>
            <person name="Hou X."/>
            <person name="Wei L."/>
        </authorList>
    </citation>
    <scope>NUCLEOTIDE SEQUENCE</scope>
    <source>
        <strain evidence="2">KEN8</strain>
        <tissue evidence="2">Leaf</tissue>
    </source>
</reference>
<feature type="domain" description="DUF4218" evidence="1">
    <location>
        <begin position="3"/>
        <end position="50"/>
    </location>
</feature>